<dbReference type="NCBIfam" id="TIGR04474">
    <property type="entry name" value="tcm_partner"/>
    <property type="match status" value="1"/>
</dbReference>
<evidence type="ECO:0000313" key="2">
    <source>
        <dbReference type="Proteomes" id="UP000010998"/>
    </source>
</evidence>
<proteinExistence type="predicted"/>
<dbReference type="Proteomes" id="UP000010998">
    <property type="component" value="Chromosome"/>
</dbReference>
<gene>
    <name evidence="1" type="ordered locus">Mesau_00491</name>
</gene>
<dbReference type="EMBL" id="CP003358">
    <property type="protein sequence ID" value="AGB42983.1"/>
    <property type="molecule type" value="Genomic_DNA"/>
</dbReference>
<evidence type="ECO:0000313" key="1">
    <source>
        <dbReference type="EMBL" id="AGB42983.1"/>
    </source>
</evidence>
<evidence type="ECO:0008006" key="3">
    <source>
        <dbReference type="Google" id="ProtNLM"/>
    </source>
</evidence>
<dbReference type="RefSeq" id="WP_015314455.1">
    <property type="nucleotide sequence ID" value="NC_019973.1"/>
</dbReference>
<name>L0KFZ0_MESAW</name>
<reference evidence="2" key="1">
    <citation type="submission" date="2012-02" db="EMBL/GenBank/DDBJ databases">
        <title>Complete sequence of Mesorhizobium australicum WSM2073.</title>
        <authorList>
            <person name="Lucas S."/>
            <person name="Han J."/>
            <person name="Lapidus A."/>
            <person name="Cheng J.-F."/>
            <person name="Goodwin L."/>
            <person name="Pitluck S."/>
            <person name="Peters L."/>
            <person name="Gu W."/>
            <person name="Detter J.C."/>
            <person name="Han C."/>
            <person name="Tapia R."/>
            <person name="Land M."/>
            <person name="Hauser L."/>
            <person name="Kyrpides N."/>
            <person name="Ivanova N."/>
            <person name="Pagani I."/>
            <person name="Reeve W.G."/>
            <person name="Howieson J.G."/>
            <person name="Tiwari R.P."/>
            <person name="O'Hara G.W."/>
            <person name="Atkins C.A."/>
            <person name="Ronson C.W."/>
            <person name="Nandasena K.G."/>
            <person name="Woyke T."/>
        </authorList>
    </citation>
    <scope>NUCLEOTIDE SEQUENCE [LARGE SCALE GENOMIC DNA]</scope>
    <source>
        <strain evidence="2">LMG 24608 / HAMBI 3006 / WSM2073</strain>
    </source>
</reference>
<dbReference type="GeneID" id="90988027"/>
<dbReference type="STRING" id="754035.Mesau_00491"/>
<dbReference type="HOGENOM" id="CLU_088512_0_0_5"/>
<accession>L0KFZ0</accession>
<dbReference type="KEGG" id="mam:Mesau_00491"/>
<dbReference type="eggNOG" id="COG1028">
    <property type="taxonomic scope" value="Bacteria"/>
</dbReference>
<sequence length="283" mass="31170">MVGSIKTGVLVGQLIQGDDGSPVEEVGAWAKTKHEYLCRYVDISRGVRSKWLDHGKAGATLIDPFCGPGRCKIRGTNEFIDGGVVAAWKKSADGQTPFSAVYIGDIEAERVEACEKRLRALNAPVVAFTGNAVATIKTVVSVVNPHSLNFAYLDPYNLETLNFEMIRTLSGLRYVDMLVHVSQMDLQRNLDKYSSGDSTVFDAFIPGWRDTIKAGNVSATRQAILRYWSELVGRLGVWPSLEPKLVTGPGNQPLYWLLLAAKHELALAFWKVAANKQRQGNLF</sequence>
<organism evidence="1 2">
    <name type="scientific">Mesorhizobium australicum (strain HAMBI 3006 / LMG 24608 / WSM2073)</name>
    <dbReference type="NCBI Taxonomy" id="754035"/>
    <lineage>
        <taxon>Bacteria</taxon>
        <taxon>Pseudomonadati</taxon>
        <taxon>Pseudomonadota</taxon>
        <taxon>Alphaproteobacteria</taxon>
        <taxon>Hyphomicrobiales</taxon>
        <taxon>Phyllobacteriaceae</taxon>
        <taxon>Mesorhizobium</taxon>
    </lineage>
</organism>
<dbReference type="AlphaFoldDB" id="L0KFZ0"/>
<protein>
    <recommendedName>
        <fullName evidence="3">Three-Cys-motif partner protein</fullName>
    </recommendedName>
</protein>
<keyword evidence="2" id="KW-1185">Reference proteome</keyword>
<dbReference type="InterPro" id="IPR031009">
    <property type="entry name" value="Tcm_partner"/>
</dbReference>